<dbReference type="Pfam" id="PF14295">
    <property type="entry name" value="PAN_4"/>
    <property type="match status" value="2"/>
</dbReference>
<name>A0A813F5C7_POLGL</name>
<reference evidence="5" key="1">
    <citation type="submission" date="2021-02" db="EMBL/GenBank/DDBJ databases">
        <authorList>
            <person name="Dougan E. K."/>
            <person name="Rhodes N."/>
            <person name="Thang M."/>
            <person name="Chan C."/>
        </authorList>
    </citation>
    <scope>NUCLEOTIDE SEQUENCE</scope>
</reference>
<feature type="transmembrane region" description="Helical" evidence="2">
    <location>
        <begin position="282"/>
        <end position="304"/>
    </location>
</feature>
<feature type="chain" id="PRO_5032509756" description="Apple domain-containing protein" evidence="3">
    <location>
        <begin position="20"/>
        <end position="493"/>
    </location>
</feature>
<feature type="signal peptide" evidence="3">
    <location>
        <begin position="1"/>
        <end position="19"/>
    </location>
</feature>
<sequence length="493" mass="54106">MAKLSGAVLLLVGATQVSAEPALVAGSAWPLVVTALESNASWTQGHQPFRQEVWRKDAEGKPASCQKVTVLHDHALGWPGNCINLFQVKATSAASAEYLCKKECEDDSRCAVWQWTTQLTPAQCWIGFGTDCDKRQGQADSVTVAAAQRLQHGDVHVLKTITGVLINNLYNMGKYQEGTQELSIERCRDWCYSDIGCAYWQYSTTNGCYVDAPMWTKEKVTPQYPMTSSGLTVGTPEAESIIAGQFIQHECPRSLAPAPQVSNIFYDPQTSLDGQKSTDSHWYVWTMLAVVLLGAVVGGLYYRFGLPRQSTKRGDSMVARSAVNDEDQEQLMDGNFEADHRSPAKMNEMTRVSMTSDGPPSPPRGMSPPRGLHMEQHGQSSMTYHNTPAFQQVQHTQQLSQPAQTQHLHTGHQYSYPTAQTPAYAAQRPSYAPAPAYGQMPPAPTYGQLPATQIMQSPPQLLHQAYGQEPMAAAAFANAGAPYNYNQPSARLM</sequence>
<keyword evidence="2" id="KW-1133">Transmembrane helix</keyword>
<keyword evidence="6" id="KW-1185">Reference proteome</keyword>
<evidence type="ECO:0000313" key="5">
    <source>
        <dbReference type="EMBL" id="CAE8605357.1"/>
    </source>
</evidence>
<organism evidence="5 6">
    <name type="scientific">Polarella glacialis</name>
    <name type="common">Dinoflagellate</name>
    <dbReference type="NCBI Taxonomy" id="89957"/>
    <lineage>
        <taxon>Eukaryota</taxon>
        <taxon>Sar</taxon>
        <taxon>Alveolata</taxon>
        <taxon>Dinophyceae</taxon>
        <taxon>Suessiales</taxon>
        <taxon>Suessiaceae</taxon>
        <taxon>Polarella</taxon>
    </lineage>
</organism>
<dbReference type="OrthoDB" id="441105at2759"/>
<dbReference type="Proteomes" id="UP000654075">
    <property type="component" value="Unassembled WGS sequence"/>
</dbReference>
<evidence type="ECO:0000256" key="1">
    <source>
        <dbReference type="SAM" id="MobiDB-lite"/>
    </source>
</evidence>
<comment type="caution">
    <text evidence="5">The sequence shown here is derived from an EMBL/GenBank/DDBJ whole genome shotgun (WGS) entry which is preliminary data.</text>
</comment>
<dbReference type="AlphaFoldDB" id="A0A813F5C7"/>
<proteinExistence type="predicted"/>
<protein>
    <recommendedName>
        <fullName evidence="4">Apple domain-containing protein</fullName>
    </recommendedName>
</protein>
<evidence type="ECO:0000259" key="4">
    <source>
        <dbReference type="Pfam" id="PF14295"/>
    </source>
</evidence>
<keyword evidence="3" id="KW-0732">Signal</keyword>
<evidence type="ECO:0000256" key="3">
    <source>
        <dbReference type="SAM" id="SignalP"/>
    </source>
</evidence>
<feature type="domain" description="Apple" evidence="4">
    <location>
        <begin position="175"/>
        <end position="209"/>
    </location>
</feature>
<accession>A0A813F5C7</accession>
<feature type="region of interest" description="Disordered" evidence="1">
    <location>
        <begin position="351"/>
        <end position="378"/>
    </location>
</feature>
<feature type="domain" description="Apple" evidence="4">
    <location>
        <begin position="79"/>
        <end position="125"/>
    </location>
</feature>
<dbReference type="InterPro" id="IPR003609">
    <property type="entry name" value="Pan_app"/>
</dbReference>
<evidence type="ECO:0000313" key="6">
    <source>
        <dbReference type="Proteomes" id="UP000654075"/>
    </source>
</evidence>
<evidence type="ECO:0000256" key="2">
    <source>
        <dbReference type="SAM" id="Phobius"/>
    </source>
</evidence>
<keyword evidence="2" id="KW-0812">Transmembrane</keyword>
<dbReference type="EMBL" id="CAJNNV010017741">
    <property type="protein sequence ID" value="CAE8605357.1"/>
    <property type="molecule type" value="Genomic_DNA"/>
</dbReference>
<keyword evidence="2" id="KW-0472">Membrane</keyword>
<gene>
    <name evidence="5" type="ORF">PGLA1383_LOCUS23474</name>
</gene>